<name>A0A1H9QKV1_9BACI</name>
<dbReference type="RefSeq" id="WP_170844188.1">
    <property type="nucleotide sequence ID" value="NZ_FMVP01000021.1"/>
</dbReference>
<protein>
    <submittedName>
        <fullName evidence="1">Uncharacterized protein</fullName>
    </submittedName>
</protein>
<dbReference type="Gene3D" id="1.10.10.1530">
    <property type="match status" value="1"/>
</dbReference>
<dbReference type="AlphaFoldDB" id="A0A1H9QKV1"/>
<dbReference type="InterPro" id="IPR049471">
    <property type="entry name" value="SPP1_GP23.1-like"/>
</dbReference>
<dbReference type="Proteomes" id="UP000199410">
    <property type="component" value="Unassembled WGS sequence"/>
</dbReference>
<dbReference type="EMBL" id="FOEL01000019">
    <property type="protein sequence ID" value="SER60815.1"/>
    <property type="molecule type" value="Genomic_DNA"/>
</dbReference>
<dbReference type="Pfam" id="PF20787">
    <property type="entry name" value="SPP1_GP23-1"/>
    <property type="match status" value="1"/>
</dbReference>
<proteinExistence type="predicted"/>
<evidence type="ECO:0000313" key="2">
    <source>
        <dbReference type="Proteomes" id="UP000199410"/>
    </source>
</evidence>
<evidence type="ECO:0000313" key="1">
    <source>
        <dbReference type="EMBL" id="SER60815.1"/>
    </source>
</evidence>
<gene>
    <name evidence="1" type="ORF">SAMN02787113_04187</name>
</gene>
<organism evidence="1 2">
    <name type="scientific">Lysinibacillus fusiformis</name>
    <dbReference type="NCBI Taxonomy" id="28031"/>
    <lineage>
        <taxon>Bacteria</taxon>
        <taxon>Bacillati</taxon>
        <taxon>Bacillota</taxon>
        <taxon>Bacilli</taxon>
        <taxon>Bacillales</taxon>
        <taxon>Bacillaceae</taxon>
        <taxon>Lysinibacillus</taxon>
    </lineage>
</organism>
<comment type="caution">
    <text evidence="1">The sequence shown here is derived from an EMBL/GenBank/DDBJ whole genome shotgun (WGS) entry which is preliminary data.</text>
</comment>
<sequence>MSNLVYNLFLRNWCNCRATEEQIDLAVIKELLTEEEAIKIKAIEQNNDKQIDAVLS</sequence>
<reference evidence="1 2" key="1">
    <citation type="submission" date="2016-10" db="EMBL/GenBank/DDBJ databases">
        <authorList>
            <person name="Varghese N."/>
            <person name="Submissions S."/>
        </authorList>
    </citation>
    <scope>NUCLEOTIDE SEQUENCE [LARGE SCALE GENOMIC DNA]</scope>
    <source>
        <strain evidence="1 2">TC-13</strain>
    </source>
</reference>
<accession>A0A1H9QKV1</accession>